<feature type="compositionally biased region" description="Basic and acidic residues" evidence="1">
    <location>
        <begin position="89"/>
        <end position="101"/>
    </location>
</feature>
<organism evidence="2">
    <name type="scientific">Ralstonia solanacearum</name>
    <name type="common">Pseudomonas solanacearum</name>
    <dbReference type="NCBI Taxonomy" id="305"/>
    <lineage>
        <taxon>Bacteria</taxon>
        <taxon>Pseudomonadati</taxon>
        <taxon>Pseudomonadota</taxon>
        <taxon>Betaproteobacteria</taxon>
        <taxon>Burkholderiales</taxon>
        <taxon>Burkholderiaceae</taxon>
        <taxon>Ralstonia</taxon>
        <taxon>Ralstonia solanacearum species complex</taxon>
    </lineage>
</organism>
<dbReference type="EMBL" id="LN899826">
    <property type="protein sequence ID" value="CUV41966.1"/>
    <property type="molecule type" value="Genomic_DNA"/>
</dbReference>
<sequence length="484" mass="53017">MVWRAGHATATVNATSAFRRSGRGFAQHVYPGFDVAYAGQAAIPLWRVARTRTHTEPPAMPPVLPSILRCFRPAVSRPEAETAAPSSSQEHDRPGSPERSPRRAPAALQGLTPRAGSSRQQAVPEAPPEPARFLTDGERQLGGYLMARDVDQRPIHGEPLDTLRSANETLLQTRRTLTHGRGNVEDDIDATHGLSTRIAQGGRSIQESMWRAHPKPVVWAAIAMVAGAGNCGEHADLATFLHAAKLKEGEAVDNVHIDDFDHFWAVVHRGEPDLERDVYIDPWGKGPVLFAVDGMMTYRPGERKTKFGYDKASGEEAHADMEMLETVLATRMRGGIGDTMRRLGPDYRYPPERVWAVTPIVAQRFTDRVKAEMSKPADLGKLTVPPDCAPPSSVEPPVTNERLMQPLRHEIHATRIARTLGAHSVDTMAHAARRIVAVASDLRGYPIEAHPLQAKKDAEDIAAAERRRARRAALGKGEPPATES</sequence>
<name>A0A0S4W598_RALSL</name>
<dbReference type="AlphaFoldDB" id="A0A0S4W598"/>
<gene>
    <name evidence="2" type="ORF">TF3108_v1_940007</name>
</gene>
<evidence type="ECO:0000313" key="2">
    <source>
        <dbReference type="EMBL" id="CUV41966.1"/>
    </source>
</evidence>
<proteinExistence type="predicted"/>
<evidence type="ECO:0000256" key="1">
    <source>
        <dbReference type="SAM" id="MobiDB-lite"/>
    </source>
</evidence>
<protein>
    <submittedName>
        <fullName evidence="2">Putative avrpphe avirulence protein-like protein</fullName>
    </submittedName>
</protein>
<feature type="region of interest" description="Disordered" evidence="1">
    <location>
        <begin position="77"/>
        <end position="135"/>
    </location>
</feature>
<reference evidence="2" key="1">
    <citation type="submission" date="2015-10" db="EMBL/GenBank/DDBJ databases">
        <authorList>
            <person name="Gilbert D.G."/>
        </authorList>
    </citation>
    <scope>NUCLEOTIDE SEQUENCE</scope>
    <source>
        <strain evidence="2">Phyl III-seqv23</strain>
    </source>
</reference>
<feature type="region of interest" description="Disordered" evidence="1">
    <location>
        <begin position="465"/>
        <end position="484"/>
    </location>
</feature>
<accession>A0A0S4W598</accession>